<dbReference type="SUPFAM" id="SSF51445">
    <property type="entry name" value="(Trans)glycosidases"/>
    <property type="match status" value="1"/>
</dbReference>
<proteinExistence type="inferred from homology"/>
<dbReference type="Pfam" id="PF00150">
    <property type="entry name" value="Cellulase"/>
    <property type="match status" value="1"/>
</dbReference>
<comment type="similarity">
    <text evidence="3">Belongs to the glycosyl hydrolase 5 (cellulase A) family.</text>
</comment>
<dbReference type="Gene3D" id="3.20.20.80">
    <property type="entry name" value="Glycosidases"/>
    <property type="match status" value="1"/>
</dbReference>
<sequence>MLSRVLLLFFLVILIFLANGFINPIPERKADSSFKPIYGTSYSFEQAGWYGLNPRGTYIKLLDDFNFDWIRLPFFWDQMLTDGEFNKNFDDLKFAIGEAQKRDIKIIIALGAKTPYFPEYHWPKEIEKQVKFGQRITLDHPVAKDILDIDEKVVRELSVYDNIIYWQVENEPLIGNVNRWKIDPSLIAKEVETVRQADPKKRPIILNHAAVGFYDRSWQKLLPILSSGDVFAANAFFKTKGTDLFNFKILGREVHMLWPDHLVWPVQPWFVFSPDFKSMKTKAEEKGAKFWVLEMQAEPYIKKLDEADDPYLTFTAGDIEKGNNFLRSYRIESVGLWGANFWLYKEKSGDYSYTKAVKSIVE</sequence>
<accession>A0A1F5GIJ5</accession>
<evidence type="ECO:0000256" key="3">
    <source>
        <dbReference type="RuleBase" id="RU361153"/>
    </source>
</evidence>
<comment type="caution">
    <text evidence="5">The sequence shown here is derived from an EMBL/GenBank/DDBJ whole genome shotgun (WGS) entry which is preliminary data.</text>
</comment>
<dbReference type="GO" id="GO:0004553">
    <property type="term" value="F:hydrolase activity, hydrolyzing O-glycosyl compounds"/>
    <property type="evidence" value="ECO:0007669"/>
    <property type="project" value="InterPro"/>
</dbReference>
<keyword evidence="2 3" id="KW-0326">Glycosidase</keyword>
<dbReference type="STRING" id="1797715.A3D81_01415"/>
<evidence type="ECO:0000313" key="5">
    <source>
        <dbReference type="EMBL" id="OGD91690.1"/>
    </source>
</evidence>
<gene>
    <name evidence="5" type="ORF">A3D81_01415</name>
</gene>
<organism evidence="5 6">
    <name type="scientific">Candidatus Curtissbacteria bacterium RIFCSPHIGHO2_02_FULL_40_17</name>
    <dbReference type="NCBI Taxonomy" id="1797715"/>
    <lineage>
        <taxon>Bacteria</taxon>
        <taxon>Candidatus Curtissiibacteriota</taxon>
    </lineage>
</organism>
<protein>
    <recommendedName>
        <fullName evidence="4">Glycoside hydrolase family 5 domain-containing protein</fullName>
    </recommendedName>
</protein>
<evidence type="ECO:0000259" key="4">
    <source>
        <dbReference type="Pfam" id="PF00150"/>
    </source>
</evidence>
<dbReference type="InterPro" id="IPR017853">
    <property type="entry name" value="GH"/>
</dbReference>
<dbReference type="EMBL" id="MFBE01000011">
    <property type="protein sequence ID" value="OGD91690.1"/>
    <property type="molecule type" value="Genomic_DNA"/>
</dbReference>
<evidence type="ECO:0000256" key="2">
    <source>
        <dbReference type="ARBA" id="ARBA00023295"/>
    </source>
</evidence>
<dbReference type="Proteomes" id="UP000178492">
    <property type="component" value="Unassembled WGS sequence"/>
</dbReference>
<dbReference type="InterPro" id="IPR001547">
    <property type="entry name" value="Glyco_hydro_5"/>
</dbReference>
<keyword evidence="1 3" id="KW-0378">Hydrolase</keyword>
<evidence type="ECO:0000256" key="1">
    <source>
        <dbReference type="ARBA" id="ARBA00022801"/>
    </source>
</evidence>
<reference evidence="5 6" key="1">
    <citation type="journal article" date="2016" name="Nat. Commun.">
        <title>Thousands of microbial genomes shed light on interconnected biogeochemical processes in an aquifer system.</title>
        <authorList>
            <person name="Anantharaman K."/>
            <person name="Brown C.T."/>
            <person name="Hug L.A."/>
            <person name="Sharon I."/>
            <person name="Castelle C.J."/>
            <person name="Probst A.J."/>
            <person name="Thomas B.C."/>
            <person name="Singh A."/>
            <person name="Wilkins M.J."/>
            <person name="Karaoz U."/>
            <person name="Brodie E.L."/>
            <person name="Williams K.H."/>
            <person name="Hubbard S.S."/>
            <person name="Banfield J.F."/>
        </authorList>
    </citation>
    <scope>NUCLEOTIDE SEQUENCE [LARGE SCALE GENOMIC DNA]</scope>
</reference>
<dbReference type="GO" id="GO:0000272">
    <property type="term" value="P:polysaccharide catabolic process"/>
    <property type="evidence" value="ECO:0007669"/>
    <property type="project" value="InterPro"/>
</dbReference>
<name>A0A1F5GIJ5_9BACT</name>
<feature type="domain" description="Glycoside hydrolase family 5" evidence="4">
    <location>
        <begin position="43"/>
        <end position="208"/>
    </location>
</feature>
<dbReference type="AlphaFoldDB" id="A0A1F5GIJ5"/>
<evidence type="ECO:0000313" key="6">
    <source>
        <dbReference type="Proteomes" id="UP000178492"/>
    </source>
</evidence>